<evidence type="ECO:0000313" key="3">
    <source>
        <dbReference type="Proteomes" id="UP000673691"/>
    </source>
</evidence>
<accession>A0A8H8DLV8</accession>
<reference evidence="2 3" key="1">
    <citation type="journal article" name="Sci. Rep.">
        <title>Genome-scale phylogenetic analyses confirm Olpidium as the closest living zoosporic fungus to the non-flagellated, terrestrial fungi.</title>
        <authorList>
            <person name="Chang Y."/>
            <person name="Rochon D."/>
            <person name="Sekimoto S."/>
            <person name="Wang Y."/>
            <person name="Chovatia M."/>
            <person name="Sandor L."/>
            <person name="Salamov A."/>
            <person name="Grigoriev I.V."/>
            <person name="Stajich J.E."/>
            <person name="Spatafora J.W."/>
        </authorList>
    </citation>
    <scope>NUCLEOTIDE SEQUENCE [LARGE SCALE GENOMIC DNA]</scope>
    <source>
        <strain evidence="2">S191</strain>
    </source>
</reference>
<feature type="non-terminal residue" evidence="2">
    <location>
        <position position="1"/>
    </location>
</feature>
<proteinExistence type="predicted"/>
<protein>
    <submittedName>
        <fullName evidence="2">Uncharacterized protein</fullName>
    </submittedName>
</protein>
<sequence>THGPQCCVSFQDTIDYDFTSPAPIQRKHFVSFVMRVKQLEGRHQNLIGKLPEEEIHVYELARHVASRGPRAKLGRNEMTAMRFNALARRFNAAGRHEDARLYGHAALNVGSRNHAGTALILMNALETDFMLSNGALDEGEMVGRYNAALGVLRFHWGENHPLMITIHDKLAQLYCKGGQNEQGYNYHTYSMTTAFRILGKNHPVSAMHLTKKFQEALDVFSALDPESEHVAENHYCIAEALFDKEDIDGATWHSQRAKRIRELVHGNLHPKTVESYQQLAKTTLASYRHYEGVITPHIKQCYHTAISCYEKIFKYLKSPLAAAPAVEGGGANRSAREPPPPPPPAAGGMVTAQAPCPAPPSAPPSKDLALLDLTRTLISLKLRLIPSHLRELLRALRAQENIQYPEELVKDVILRLVHLTPCVLMDNIFQRVEDKEASSVAELAICIQIAEKSDLTLVV</sequence>
<keyword evidence="3" id="KW-1185">Reference proteome</keyword>
<dbReference type="EMBL" id="JAEFCI010001885">
    <property type="protein sequence ID" value="KAG5462622.1"/>
    <property type="molecule type" value="Genomic_DNA"/>
</dbReference>
<comment type="caution">
    <text evidence="2">The sequence shown here is derived from an EMBL/GenBank/DDBJ whole genome shotgun (WGS) entry which is preliminary data.</text>
</comment>
<gene>
    <name evidence="2" type="ORF">BJ554DRAFT_4386</name>
</gene>
<dbReference type="AlphaFoldDB" id="A0A8H8DLV8"/>
<evidence type="ECO:0000313" key="2">
    <source>
        <dbReference type="EMBL" id="KAG5462622.1"/>
    </source>
</evidence>
<dbReference type="Proteomes" id="UP000673691">
    <property type="component" value="Unassembled WGS sequence"/>
</dbReference>
<dbReference type="SUPFAM" id="SSF48452">
    <property type="entry name" value="TPR-like"/>
    <property type="match status" value="1"/>
</dbReference>
<dbReference type="InterPro" id="IPR011990">
    <property type="entry name" value="TPR-like_helical_dom_sf"/>
</dbReference>
<organism evidence="2 3">
    <name type="scientific">Olpidium bornovanus</name>
    <dbReference type="NCBI Taxonomy" id="278681"/>
    <lineage>
        <taxon>Eukaryota</taxon>
        <taxon>Fungi</taxon>
        <taxon>Fungi incertae sedis</taxon>
        <taxon>Olpidiomycota</taxon>
        <taxon>Olpidiomycotina</taxon>
        <taxon>Olpidiomycetes</taxon>
        <taxon>Olpidiales</taxon>
        <taxon>Olpidiaceae</taxon>
        <taxon>Olpidium</taxon>
    </lineage>
</organism>
<dbReference type="OrthoDB" id="626167at2759"/>
<dbReference type="Gene3D" id="1.25.40.10">
    <property type="entry name" value="Tetratricopeptide repeat domain"/>
    <property type="match status" value="2"/>
</dbReference>
<evidence type="ECO:0000256" key="1">
    <source>
        <dbReference type="SAM" id="MobiDB-lite"/>
    </source>
</evidence>
<name>A0A8H8DLV8_9FUNG</name>
<feature type="region of interest" description="Disordered" evidence="1">
    <location>
        <begin position="326"/>
        <end position="363"/>
    </location>
</feature>